<dbReference type="GO" id="GO:0007229">
    <property type="term" value="P:integrin-mediated signaling pathway"/>
    <property type="evidence" value="ECO:0007669"/>
    <property type="project" value="UniProtKB-KW"/>
</dbReference>
<organism evidence="5 6">
    <name type="scientific">Lates japonicus</name>
    <name type="common">Japanese lates</name>
    <dbReference type="NCBI Taxonomy" id="270547"/>
    <lineage>
        <taxon>Eukaryota</taxon>
        <taxon>Metazoa</taxon>
        <taxon>Chordata</taxon>
        <taxon>Craniata</taxon>
        <taxon>Vertebrata</taxon>
        <taxon>Euteleostomi</taxon>
        <taxon>Actinopterygii</taxon>
        <taxon>Neopterygii</taxon>
        <taxon>Teleostei</taxon>
        <taxon>Neoteleostei</taxon>
        <taxon>Acanthomorphata</taxon>
        <taxon>Carangaria</taxon>
        <taxon>Carangaria incertae sedis</taxon>
        <taxon>Centropomidae</taxon>
        <taxon>Lates</taxon>
    </lineage>
</organism>
<dbReference type="Gene3D" id="2.60.40.1530">
    <property type="entry name" value="ntegrin, alpha v. Chain A, domain 4"/>
    <property type="match status" value="1"/>
</dbReference>
<keyword evidence="6" id="KW-1185">Reference proteome</keyword>
<name>A0AAD3R4U6_LATJO</name>
<dbReference type="GO" id="GO:0007155">
    <property type="term" value="P:cell adhesion"/>
    <property type="evidence" value="ECO:0007669"/>
    <property type="project" value="UniProtKB-KW"/>
</dbReference>
<evidence type="ECO:0000259" key="4">
    <source>
        <dbReference type="Pfam" id="PF21520"/>
    </source>
</evidence>
<protein>
    <submittedName>
        <fullName evidence="5">Integrin alpha-M-like protein</fullName>
    </submittedName>
</protein>
<keyword evidence="2" id="KW-0130">Cell adhesion</keyword>
<dbReference type="Gene3D" id="2.60.40.1510">
    <property type="entry name" value="ntegrin, alpha v. Chain A, domain 3"/>
    <property type="match status" value="1"/>
</dbReference>
<comment type="caution">
    <text evidence="5">The sequence shown here is derived from an EMBL/GenBank/DDBJ whole genome shotgun (WGS) entry which is preliminary data.</text>
</comment>
<evidence type="ECO:0000256" key="1">
    <source>
        <dbReference type="ARBA" id="ARBA00008054"/>
    </source>
</evidence>
<proteinExistence type="inferred from homology"/>
<keyword evidence="3" id="KW-0675">Receptor</keyword>
<sequence>MSPYQWRTERKTPTTAVLFSHIPAELSHRKITSLQGRIECNSVDSEDGLSRGKTESTIDKPIFKSRAKAFFTVSYGRNKQPRRILSANATSGNRSIPLRTLQKEWIDRGSTYLFTFESTLSYTNFTFEKNNLQKPVQQTIVVTNDIRPLNFTVVIKVPVKLGDKDIWVDSNSLQIPECQRDRDEEPNVTDFVAQIQKNKVVDCSVAKCGVFKCTRFMGRSERKNYIISANLSSGWIEQIGLESAKFLLTSTASLAGFFKSKYKEMINEGAEGADPQADGGATSPEA</sequence>
<dbReference type="EMBL" id="BRZM01000030">
    <property type="protein sequence ID" value="GLD57419.1"/>
    <property type="molecule type" value="Genomic_DNA"/>
</dbReference>
<dbReference type="Pfam" id="PF21520">
    <property type="entry name" value="ITGAX-like_Ig_3"/>
    <property type="match status" value="1"/>
</dbReference>
<evidence type="ECO:0000313" key="6">
    <source>
        <dbReference type="Proteomes" id="UP001279410"/>
    </source>
</evidence>
<gene>
    <name evidence="5" type="ORF">AKAME5_000964600</name>
</gene>
<dbReference type="AlphaFoldDB" id="A0AAD3R4U6"/>
<keyword evidence="5" id="KW-0401">Integrin</keyword>
<accession>A0AAD3R4U6</accession>
<feature type="domain" description="Integrin alpha-X-like third Ig-like" evidence="4">
    <location>
        <begin position="117"/>
        <end position="265"/>
    </location>
</feature>
<evidence type="ECO:0000256" key="2">
    <source>
        <dbReference type="ARBA" id="ARBA00022889"/>
    </source>
</evidence>
<evidence type="ECO:0000256" key="3">
    <source>
        <dbReference type="ARBA" id="ARBA00023170"/>
    </source>
</evidence>
<evidence type="ECO:0000313" key="5">
    <source>
        <dbReference type="EMBL" id="GLD57419.1"/>
    </source>
</evidence>
<dbReference type="Proteomes" id="UP001279410">
    <property type="component" value="Unassembled WGS sequence"/>
</dbReference>
<dbReference type="InterPro" id="IPR048633">
    <property type="entry name" value="ITGAX-like_Ig_3"/>
</dbReference>
<comment type="similarity">
    <text evidence="1">Belongs to the integrin alpha chain family.</text>
</comment>
<reference evidence="5" key="1">
    <citation type="submission" date="2022-08" db="EMBL/GenBank/DDBJ databases">
        <title>Genome sequencing of akame (Lates japonicus).</title>
        <authorList>
            <person name="Hashiguchi Y."/>
            <person name="Takahashi H."/>
        </authorList>
    </citation>
    <scope>NUCLEOTIDE SEQUENCE</scope>
    <source>
        <strain evidence="5">Kochi</strain>
    </source>
</reference>